<dbReference type="AlphaFoldDB" id="A0A9D4JJ39"/>
<evidence type="ECO:0000313" key="2">
    <source>
        <dbReference type="Proteomes" id="UP000828390"/>
    </source>
</evidence>
<reference evidence="1" key="1">
    <citation type="journal article" date="2019" name="bioRxiv">
        <title>The Genome of the Zebra Mussel, Dreissena polymorpha: A Resource for Invasive Species Research.</title>
        <authorList>
            <person name="McCartney M.A."/>
            <person name="Auch B."/>
            <person name="Kono T."/>
            <person name="Mallez S."/>
            <person name="Zhang Y."/>
            <person name="Obille A."/>
            <person name="Becker A."/>
            <person name="Abrahante J.E."/>
            <person name="Garbe J."/>
            <person name="Badalamenti J.P."/>
            <person name="Herman A."/>
            <person name="Mangelson H."/>
            <person name="Liachko I."/>
            <person name="Sullivan S."/>
            <person name="Sone E.D."/>
            <person name="Koren S."/>
            <person name="Silverstein K.A.T."/>
            <person name="Beckman K.B."/>
            <person name="Gohl D.M."/>
        </authorList>
    </citation>
    <scope>NUCLEOTIDE SEQUENCE</scope>
    <source>
        <strain evidence="1">Duluth1</strain>
        <tissue evidence="1">Whole animal</tissue>
    </source>
</reference>
<evidence type="ECO:0000313" key="1">
    <source>
        <dbReference type="EMBL" id="KAH3813890.1"/>
    </source>
</evidence>
<sequence>MSSQLSYSQVVPSGLYDSNHIHPGVSKMGEFVKLLPCLAHLRCTCINVSVPGSPQETRYLAGRVIP</sequence>
<reference evidence="1" key="2">
    <citation type="submission" date="2020-11" db="EMBL/GenBank/DDBJ databases">
        <authorList>
            <person name="McCartney M.A."/>
            <person name="Auch B."/>
            <person name="Kono T."/>
            <person name="Mallez S."/>
            <person name="Becker A."/>
            <person name="Gohl D.M."/>
            <person name="Silverstein K.A.T."/>
            <person name="Koren S."/>
            <person name="Bechman K.B."/>
            <person name="Herman A."/>
            <person name="Abrahante J.E."/>
            <person name="Garbe J."/>
        </authorList>
    </citation>
    <scope>NUCLEOTIDE SEQUENCE</scope>
    <source>
        <strain evidence="1">Duluth1</strain>
        <tissue evidence="1">Whole animal</tissue>
    </source>
</reference>
<accession>A0A9D4JJ39</accession>
<dbReference type="Proteomes" id="UP000828390">
    <property type="component" value="Unassembled WGS sequence"/>
</dbReference>
<organism evidence="1 2">
    <name type="scientific">Dreissena polymorpha</name>
    <name type="common">Zebra mussel</name>
    <name type="synonym">Mytilus polymorpha</name>
    <dbReference type="NCBI Taxonomy" id="45954"/>
    <lineage>
        <taxon>Eukaryota</taxon>
        <taxon>Metazoa</taxon>
        <taxon>Spiralia</taxon>
        <taxon>Lophotrochozoa</taxon>
        <taxon>Mollusca</taxon>
        <taxon>Bivalvia</taxon>
        <taxon>Autobranchia</taxon>
        <taxon>Heteroconchia</taxon>
        <taxon>Euheterodonta</taxon>
        <taxon>Imparidentia</taxon>
        <taxon>Neoheterodontei</taxon>
        <taxon>Myida</taxon>
        <taxon>Dreissenoidea</taxon>
        <taxon>Dreissenidae</taxon>
        <taxon>Dreissena</taxon>
    </lineage>
</organism>
<gene>
    <name evidence="1" type="ORF">DPMN_142360</name>
</gene>
<dbReference type="EMBL" id="JAIWYP010000006">
    <property type="protein sequence ID" value="KAH3813890.1"/>
    <property type="molecule type" value="Genomic_DNA"/>
</dbReference>
<comment type="caution">
    <text evidence="1">The sequence shown here is derived from an EMBL/GenBank/DDBJ whole genome shotgun (WGS) entry which is preliminary data.</text>
</comment>
<name>A0A9D4JJ39_DREPO</name>
<proteinExistence type="predicted"/>
<protein>
    <submittedName>
        <fullName evidence="1">Uncharacterized protein</fullName>
    </submittedName>
</protein>
<keyword evidence="2" id="KW-1185">Reference proteome</keyword>